<dbReference type="AlphaFoldDB" id="A0A420XTH4"/>
<dbReference type="GO" id="GO:0009395">
    <property type="term" value="P:phospholipid catabolic process"/>
    <property type="evidence" value="ECO:0007669"/>
    <property type="project" value="TreeGrafter"/>
</dbReference>
<evidence type="ECO:0000256" key="3">
    <source>
        <dbReference type="SAM" id="SignalP"/>
    </source>
</evidence>
<keyword evidence="3" id="KW-0732">Signal</keyword>
<evidence type="ECO:0000313" key="5">
    <source>
        <dbReference type="Proteomes" id="UP000281955"/>
    </source>
</evidence>
<reference evidence="4 5" key="1">
    <citation type="submission" date="2018-10" db="EMBL/GenBank/DDBJ databases">
        <title>Genomic Encyclopedia of Archaeal and Bacterial Type Strains, Phase II (KMG-II): from individual species to whole genera.</title>
        <authorList>
            <person name="Goeker M."/>
        </authorList>
    </citation>
    <scope>NUCLEOTIDE SEQUENCE [LARGE SCALE GENOMIC DNA]</scope>
    <source>
        <strain evidence="4 5">RP-AC37</strain>
    </source>
</reference>
<accession>A0A420XTH4</accession>
<dbReference type="PANTHER" id="PTHR31956">
    <property type="entry name" value="NON-SPECIFIC PHOSPHOLIPASE C4-RELATED"/>
    <property type="match status" value="1"/>
</dbReference>
<dbReference type="Proteomes" id="UP000281955">
    <property type="component" value="Unassembled WGS sequence"/>
</dbReference>
<dbReference type="PANTHER" id="PTHR31956:SF8">
    <property type="entry name" value="ACID PHOSPHATASE PHOA (AFU_ORTHOLOGUE AFUA_1G03570)"/>
    <property type="match status" value="1"/>
</dbReference>
<protein>
    <submittedName>
        <fullName evidence="4">Phosphoesterase family protein</fullName>
    </submittedName>
</protein>
<dbReference type="InterPro" id="IPR017850">
    <property type="entry name" value="Alkaline_phosphatase_core_sf"/>
</dbReference>
<dbReference type="EMBL" id="RBWV01000009">
    <property type="protein sequence ID" value="RKS80060.1"/>
    <property type="molecule type" value="Genomic_DNA"/>
</dbReference>
<feature type="signal peptide" evidence="3">
    <location>
        <begin position="1"/>
        <end position="34"/>
    </location>
</feature>
<name>A0A420XTH4_9ACTN</name>
<comment type="caution">
    <text evidence="4">The sequence shown here is derived from an EMBL/GenBank/DDBJ whole genome shotgun (WGS) entry which is preliminary data.</text>
</comment>
<feature type="chain" id="PRO_5019357177" evidence="3">
    <location>
        <begin position="35"/>
        <end position="327"/>
    </location>
</feature>
<evidence type="ECO:0000313" key="4">
    <source>
        <dbReference type="EMBL" id="RKS80060.1"/>
    </source>
</evidence>
<dbReference type="FunCoup" id="A0A420XTH4">
    <property type="interactions" value="5"/>
</dbReference>
<dbReference type="InterPro" id="IPR007312">
    <property type="entry name" value="Phosphoesterase"/>
</dbReference>
<gene>
    <name evidence="4" type="ORF">CLV35_0479</name>
</gene>
<dbReference type="Gene3D" id="3.40.720.10">
    <property type="entry name" value="Alkaline Phosphatase, subunit A"/>
    <property type="match status" value="1"/>
</dbReference>
<evidence type="ECO:0000256" key="2">
    <source>
        <dbReference type="ARBA" id="ARBA00023026"/>
    </source>
</evidence>
<dbReference type="InParanoid" id="A0A420XTH4"/>
<organism evidence="4 5">
    <name type="scientific">Motilibacter peucedani</name>
    <dbReference type="NCBI Taxonomy" id="598650"/>
    <lineage>
        <taxon>Bacteria</taxon>
        <taxon>Bacillati</taxon>
        <taxon>Actinomycetota</taxon>
        <taxon>Actinomycetes</taxon>
        <taxon>Motilibacterales</taxon>
        <taxon>Motilibacteraceae</taxon>
        <taxon>Motilibacter</taxon>
    </lineage>
</organism>
<dbReference type="GO" id="GO:0016788">
    <property type="term" value="F:hydrolase activity, acting on ester bonds"/>
    <property type="evidence" value="ECO:0007669"/>
    <property type="project" value="InterPro"/>
</dbReference>
<dbReference type="Pfam" id="PF04185">
    <property type="entry name" value="Phosphoesterase"/>
    <property type="match status" value="1"/>
</dbReference>
<keyword evidence="1" id="KW-0378">Hydrolase</keyword>
<keyword evidence="2" id="KW-0843">Virulence</keyword>
<proteinExistence type="predicted"/>
<evidence type="ECO:0000256" key="1">
    <source>
        <dbReference type="ARBA" id="ARBA00022801"/>
    </source>
</evidence>
<sequence>MAAAPQVLRSVEGMALRALALAVVLAGCGTSSGAAVSAATPFSSGDLGKVAASPARRATPPATAARVTKVLTVVEENRRSSGAALAMPYLAALGRTYGEAGDYRSLTHPSLPNYLAMAGGSTFGVTDDKGPARHPLHGPSVFDVALAAGASARVYAEAMPAPCTTRTTGRYAVKHNPWAYFADAASRRNCARYDVPAGSPSSGLLHADIAAGRLPEVGLLVPDICDDGHDCSLGRADAWLHRWLPQVFAGPDWRAGRLAVVVTFDEVEGHGGGHVLTVVMAPGLTGARPRSALDHRSWSRWMSELTGTAPLREAASAPSLGRAFGLD</sequence>
<keyword evidence="5" id="KW-1185">Reference proteome</keyword>